<sequence length="391" mass="43714">MPRYRYTYLNEKEQKRRGYLEALHIQEAREKLKESGKHFLSIREVAIPTIRVSNAEKIVFSKQLLLLLKSGLPLYETLSALRDQYQGQPMASLLTSFMNHLRSGGALSEVLASYPRIFDNFYCSGVMAGERVGNLEGALENIIGVLEEREQVTKKMWAALSYPIVLIGFSVLVILFFLMGVIPSLKETFDSIELNGITYAVFGISDFVCSYGYLLLVGVCVCFGFAFITRNRSFWKRGIERFIFAFPGLKNFFVKVGFSRFCSVVSAILRGGGTLIEGLELGCHSIPYEFLRNDMETVVHSVIGGNALSHELRKKKWVPQLALGMISLGEESGELADVLGYIANIYNEDTQKTLSWITSWCQPVILVVLGGVIGVIMLAVLIPLTSNIQTL</sequence>
<dbReference type="Pfam" id="PF00482">
    <property type="entry name" value="T2SSF"/>
    <property type="match status" value="2"/>
</dbReference>
<keyword evidence="3" id="KW-1003">Cell membrane</keyword>
<evidence type="ECO:0000313" key="10">
    <source>
        <dbReference type="Proteomes" id="UP000016064"/>
    </source>
</evidence>
<dbReference type="PANTHER" id="PTHR30012">
    <property type="entry name" value="GENERAL SECRETION PATHWAY PROTEIN"/>
    <property type="match status" value="1"/>
</dbReference>
<dbReference type="PANTHER" id="PTHR30012:SF0">
    <property type="entry name" value="TYPE II SECRETION SYSTEM PROTEIN F-RELATED"/>
    <property type="match status" value="1"/>
</dbReference>
<proteinExistence type="inferred from homology"/>
<feature type="domain" description="Type II secretion system protein GspF" evidence="8">
    <location>
        <begin position="60"/>
        <end position="183"/>
    </location>
</feature>
<evidence type="ECO:0000256" key="3">
    <source>
        <dbReference type="ARBA" id="ARBA00022475"/>
    </source>
</evidence>
<evidence type="ECO:0000256" key="7">
    <source>
        <dbReference type="SAM" id="Phobius"/>
    </source>
</evidence>
<keyword evidence="6 7" id="KW-0472">Membrane</keyword>
<feature type="transmembrane region" description="Helical" evidence="7">
    <location>
        <begin position="364"/>
        <end position="384"/>
    </location>
</feature>
<feature type="transmembrane region" description="Helical" evidence="7">
    <location>
        <begin position="202"/>
        <end position="228"/>
    </location>
</feature>
<keyword evidence="5 7" id="KW-1133">Transmembrane helix</keyword>
<dbReference type="Gene3D" id="1.20.81.30">
    <property type="entry name" value="Type II secretion system (T2SS), domain F"/>
    <property type="match status" value="2"/>
</dbReference>
<evidence type="ECO:0000313" key="9">
    <source>
        <dbReference type="EMBL" id="EQM62237.1"/>
    </source>
</evidence>
<dbReference type="InterPro" id="IPR018076">
    <property type="entry name" value="T2SS_GspF_dom"/>
</dbReference>
<dbReference type="InterPro" id="IPR003004">
    <property type="entry name" value="GspF/PilC"/>
</dbReference>
<feature type="domain" description="Type II secretion system protein GspF" evidence="8">
    <location>
        <begin position="261"/>
        <end position="383"/>
    </location>
</feature>
<comment type="caution">
    <text evidence="9">The sequence shown here is derived from an EMBL/GenBank/DDBJ whole genome shotgun (WGS) entry which is preliminary data.</text>
</comment>
<evidence type="ECO:0000256" key="5">
    <source>
        <dbReference type="ARBA" id="ARBA00022989"/>
    </source>
</evidence>
<gene>
    <name evidence="9" type="ORF">H359_1053</name>
</gene>
<dbReference type="EMBL" id="APJW01000004">
    <property type="protein sequence ID" value="EQM62237.1"/>
    <property type="molecule type" value="Genomic_DNA"/>
</dbReference>
<organism evidence="9 10">
    <name type="scientific">Chlamydia ibidis 10-1398/6</name>
    <dbReference type="NCBI Taxonomy" id="1046581"/>
    <lineage>
        <taxon>Bacteria</taxon>
        <taxon>Pseudomonadati</taxon>
        <taxon>Chlamydiota</taxon>
        <taxon>Chlamydiia</taxon>
        <taxon>Chlamydiales</taxon>
        <taxon>Chlamydiaceae</taxon>
        <taxon>Chlamydia/Chlamydophila group</taxon>
        <taxon>Chlamydia</taxon>
    </lineage>
</organism>
<evidence type="ECO:0000256" key="6">
    <source>
        <dbReference type="ARBA" id="ARBA00023136"/>
    </source>
</evidence>
<name>A0ABP2XCV5_9CHLA</name>
<reference evidence="9 10" key="1">
    <citation type="submission" date="2013-07" db="EMBL/GenBank/DDBJ databases">
        <title>Isolation of a new Chlamydia species from the feral Sacred Ibis (Threskiornis aethiopicus): Chlamydia ibidis.</title>
        <authorList>
            <person name="Vorimore F."/>
            <person name="Hsia R.-C."/>
            <person name="Huot-Creasy H."/>
            <person name="Bastian S."/>
            <person name="Deruyter L."/>
            <person name="Passet A."/>
            <person name="Sachse K."/>
            <person name="Bavoil P."/>
            <person name="Myers G."/>
            <person name="Laroucau K."/>
        </authorList>
    </citation>
    <scope>NUCLEOTIDE SEQUENCE [LARGE SCALE GENOMIC DNA]</scope>
    <source>
        <strain evidence="9 10">10-1398/6</strain>
    </source>
</reference>
<feature type="transmembrane region" description="Helical" evidence="7">
    <location>
        <begin position="159"/>
        <end position="182"/>
    </location>
</feature>
<dbReference type="Proteomes" id="UP000016064">
    <property type="component" value="Unassembled WGS sequence"/>
</dbReference>
<comment type="subcellular location">
    <subcellularLocation>
        <location evidence="1">Cell membrane</location>
        <topology evidence="1">Multi-pass membrane protein</topology>
    </subcellularLocation>
</comment>
<keyword evidence="10" id="KW-1185">Reference proteome</keyword>
<comment type="similarity">
    <text evidence="2">Belongs to the GSP F family.</text>
</comment>
<protein>
    <submittedName>
        <fullName evidence="9">Bacterial type II secretion system F domain protein</fullName>
    </submittedName>
</protein>
<evidence type="ECO:0000256" key="4">
    <source>
        <dbReference type="ARBA" id="ARBA00022692"/>
    </source>
</evidence>
<evidence type="ECO:0000259" key="8">
    <source>
        <dbReference type="Pfam" id="PF00482"/>
    </source>
</evidence>
<accession>A0ABP2XCV5</accession>
<evidence type="ECO:0000256" key="2">
    <source>
        <dbReference type="ARBA" id="ARBA00005745"/>
    </source>
</evidence>
<dbReference type="PRINTS" id="PR00812">
    <property type="entry name" value="BCTERIALGSPF"/>
</dbReference>
<keyword evidence="4 7" id="KW-0812">Transmembrane</keyword>
<dbReference type="InterPro" id="IPR042094">
    <property type="entry name" value="T2SS_GspF_sf"/>
</dbReference>
<dbReference type="RefSeq" id="WP_020370644.1">
    <property type="nucleotide sequence ID" value="NZ_APJW01000004.1"/>
</dbReference>
<evidence type="ECO:0000256" key="1">
    <source>
        <dbReference type="ARBA" id="ARBA00004651"/>
    </source>
</evidence>